<feature type="region of interest" description="Disordered" evidence="1">
    <location>
        <begin position="1"/>
        <end position="35"/>
    </location>
</feature>
<gene>
    <name evidence="2" type="ORF">AB675_12032</name>
</gene>
<dbReference type="VEuPathDB" id="FungiDB:AB675_12032"/>
<feature type="compositionally biased region" description="Low complexity" evidence="1">
    <location>
        <begin position="1"/>
        <end position="18"/>
    </location>
</feature>
<dbReference type="PANTHER" id="PTHR12652">
    <property type="entry name" value="PEROXISOMAL BIOGENESIS FACTOR 11"/>
    <property type="match status" value="1"/>
</dbReference>
<reference evidence="2 3" key="1">
    <citation type="submission" date="2015-06" db="EMBL/GenBank/DDBJ databases">
        <title>Draft genome of the ant-associated black yeast Phialophora attae CBS 131958.</title>
        <authorList>
            <person name="Moreno L.F."/>
            <person name="Stielow B.J."/>
            <person name="de Hoog S."/>
            <person name="Vicente V.A."/>
            <person name="Weiss V.A."/>
            <person name="de Vries M."/>
            <person name="Cruz L.M."/>
            <person name="Souza E.M."/>
        </authorList>
    </citation>
    <scope>NUCLEOTIDE SEQUENCE [LARGE SCALE GENOMIC DNA]</scope>
    <source>
        <strain evidence="2 3">CBS 131958</strain>
    </source>
</reference>
<organism evidence="2 3">
    <name type="scientific">Cyphellophora attinorum</name>
    <dbReference type="NCBI Taxonomy" id="1664694"/>
    <lineage>
        <taxon>Eukaryota</taxon>
        <taxon>Fungi</taxon>
        <taxon>Dikarya</taxon>
        <taxon>Ascomycota</taxon>
        <taxon>Pezizomycotina</taxon>
        <taxon>Eurotiomycetes</taxon>
        <taxon>Chaetothyriomycetidae</taxon>
        <taxon>Chaetothyriales</taxon>
        <taxon>Cyphellophoraceae</taxon>
        <taxon>Cyphellophora</taxon>
    </lineage>
</organism>
<dbReference type="RefSeq" id="XP_017998324.1">
    <property type="nucleotide sequence ID" value="XM_018140930.1"/>
</dbReference>
<evidence type="ECO:0000256" key="1">
    <source>
        <dbReference type="SAM" id="MobiDB-lite"/>
    </source>
</evidence>
<dbReference type="GeneID" id="28732811"/>
<evidence type="ECO:0000313" key="2">
    <source>
        <dbReference type="EMBL" id="KPI38361.1"/>
    </source>
</evidence>
<dbReference type="AlphaFoldDB" id="A0A0N0NKN7"/>
<dbReference type="Proteomes" id="UP000038010">
    <property type="component" value="Unassembled WGS sequence"/>
</dbReference>
<keyword evidence="3" id="KW-1185">Reference proteome</keyword>
<dbReference type="STRING" id="1664694.A0A0N0NKN7"/>
<protein>
    <submittedName>
        <fullName evidence="2">Uncharacterized protein</fullName>
    </submittedName>
</protein>
<name>A0A0N0NKN7_9EURO</name>
<accession>A0A0N0NKN7</accession>
<dbReference type="PANTHER" id="PTHR12652:SF25">
    <property type="entry name" value="MICROBODY (PEROXISOME) PROLIFERATION PROTEIN PEROXIN 11C (EUROFUNG)"/>
    <property type="match status" value="1"/>
</dbReference>
<comment type="caution">
    <text evidence="2">The sequence shown here is derived from an EMBL/GenBank/DDBJ whole genome shotgun (WGS) entry which is preliminary data.</text>
</comment>
<dbReference type="OrthoDB" id="10005898at2759"/>
<proteinExistence type="predicted"/>
<dbReference type="EMBL" id="LFJN01000019">
    <property type="protein sequence ID" value="KPI38361.1"/>
    <property type="molecule type" value="Genomic_DNA"/>
</dbReference>
<evidence type="ECO:0000313" key="3">
    <source>
        <dbReference type="Proteomes" id="UP000038010"/>
    </source>
</evidence>
<sequence length="303" mass="32962">MSDNKAPSQADPAQPPSQGYAEKAGPIDPDQHRGLQKLPTDVKSTLGKIDALILQLTRTIKTTAGFSASLSSLNYSLYLLAYLHAQAPSRATLIARLSKILGRDVKLPPKALAPTPSPLLPLGLMVADFRTTLRLTGLLSLYVLLKSLLLQKGGDPLKHKILLVQCLGYIGFQATENILQLTNKGVLQPTLVARLGGAGGAANVMKWACRSWLVGVATDFFRLWRDATLMRERKTRERVSREEEEQFDAKWWADLQTCTAWLPVAIHYSVEGGLTGMNQGIVGFCGLMAGLNNFRAAWKGAAA</sequence>